<evidence type="ECO:0000256" key="7">
    <source>
        <dbReference type="ARBA" id="ARBA00022984"/>
    </source>
</evidence>
<dbReference type="Pfam" id="PF08245">
    <property type="entry name" value="Mur_ligase_M"/>
    <property type="match status" value="1"/>
</dbReference>
<dbReference type="HAMAP" id="MF_02019">
    <property type="entry name" value="MurF"/>
    <property type="match status" value="1"/>
</dbReference>
<dbReference type="PANTHER" id="PTHR43024">
    <property type="entry name" value="UDP-N-ACETYLMURAMOYL-TRIPEPTIDE--D-ALANYL-D-ALANINE LIGASE"/>
    <property type="match status" value="1"/>
</dbReference>
<evidence type="ECO:0000259" key="14">
    <source>
        <dbReference type="Pfam" id="PF08245"/>
    </source>
</evidence>
<dbReference type="InterPro" id="IPR051046">
    <property type="entry name" value="MurCDEF_CellWall_CoF430Synth"/>
</dbReference>
<feature type="binding site" evidence="10">
    <location>
        <begin position="119"/>
        <end position="125"/>
    </location>
    <ligand>
        <name>ATP</name>
        <dbReference type="ChEBI" id="CHEBI:30616"/>
    </ligand>
</feature>
<evidence type="ECO:0000313" key="17">
    <source>
        <dbReference type="Proteomes" id="UP000295536"/>
    </source>
</evidence>
<dbReference type="GO" id="GO:0005524">
    <property type="term" value="F:ATP binding"/>
    <property type="evidence" value="ECO:0007669"/>
    <property type="project" value="UniProtKB-UniRule"/>
</dbReference>
<comment type="function">
    <text evidence="10 11">Involved in cell wall formation. Catalyzes the final step in the synthesis of UDP-N-acetylmuramoyl-pentapeptide, the precursor of murein.</text>
</comment>
<keyword evidence="3 10" id="KW-0132">Cell division</keyword>
<protein>
    <recommendedName>
        <fullName evidence="10 11">UDP-N-acetylmuramoyl-tripeptide--D-alanyl-D-alanine ligase</fullName>
        <ecNumber evidence="10 11">6.3.2.10</ecNumber>
    </recommendedName>
    <alternativeName>
        <fullName evidence="10">D-alanyl-D-alanine-adding enzyme</fullName>
    </alternativeName>
</protein>
<evidence type="ECO:0000256" key="10">
    <source>
        <dbReference type="HAMAP-Rule" id="MF_02019"/>
    </source>
</evidence>
<dbReference type="Pfam" id="PF01225">
    <property type="entry name" value="Mur_ligase"/>
    <property type="match status" value="1"/>
</dbReference>
<dbReference type="Gene3D" id="3.90.190.20">
    <property type="entry name" value="Mur ligase, C-terminal domain"/>
    <property type="match status" value="1"/>
</dbReference>
<dbReference type="EMBL" id="SMAH01000009">
    <property type="protein sequence ID" value="TCS97433.1"/>
    <property type="molecule type" value="Genomic_DNA"/>
</dbReference>
<comment type="subcellular location">
    <subcellularLocation>
        <location evidence="10 11">Cytoplasm</location>
    </subcellularLocation>
</comment>
<dbReference type="GO" id="GO:0047480">
    <property type="term" value="F:UDP-N-acetylmuramoyl-tripeptide-D-alanyl-D-alanine ligase activity"/>
    <property type="evidence" value="ECO:0007669"/>
    <property type="project" value="UniProtKB-UniRule"/>
</dbReference>
<reference evidence="15 17" key="1">
    <citation type="submission" date="2019-03" db="EMBL/GenBank/DDBJ databases">
        <title>Genomic Encyclopedia of Type Strains, Phase IV (KMG-IV): sequencing the most valuable type-strain genomes for metagenomic binning, comparative biology and taxonomic classification.</title>
        <authorList>
            <person name="Goeker M."/>
        </authorList>
    </citation>
    <scope>NUCLEOTIDE SEQUENCE [LARGE SCALE GENOMIC DNA]</scope>
    <source>
        <strain evidence="15 17">DSM 12034</strain>
    </source>
</reference>
<dbReference type="GO" id="GO:0051301">
    <property type="term" value="P:cell division"/>
    <property type="evidence" value="ECO:0007669"/>
    <property type="project" value="UniProtKB-KW"/>
</dbReference>
<keyword evidence="9 10" id="KW-0961">Cell wall biogenesis/degradation</keyword>
<evidence type="ECO:0000256" key="6">
    <source>
        <dbReference type="ARBA" id="ARBA00022960"/>
    </source>
</evidence>
<evidence type="ECO:0000256" key="2">
    <source>
        <dbReference type="ARBA" id="ARBA00022598"/>
    </source>
</evidence>
<organism evidence="15 17">
    <name type="scientific">Tepidimonas ignava</name>
    <dbReference type="NCBI Taxonomy" id="114249"/>
    <lineage>
        <taxon>Bacteria</taxon>
        <taxon>Pseudomonadati</taxon>
        <taxon>Pseudomonadota</taxon>
        <taxon>Betaproteobacteria</taxon>
        <taxon>Burkholderiales</taxon>
        <taxon>Tepidimonas</taxon>
    </lineage>
</organism>
<dbReference type="UniPathway" id="UPA00219"/>
<dbReference type="SUPFAM" id="SSF53623">
    <property type="entry name" value="MurD-like peptide ligases, catalytic domain"/>
    <property type="match status" value="1"/>
</dbReference>
<dbReference type="InterPro" id="IPR036565">
    <property type="entry name" value="Mur-like_cat_sf"/>
</dbReference>
<dbReference type="Pfam" id="PF02875">
    <property type="entry name" value="Mur_ligase_C"/>
    <property type="match status" value="1"/>
</dbReference>
<keyword evidence="8 10" id="KW-0131">Cell cycle</keyword>
<dbReference type="OrthoDB" id="9800958at2"/>
<dbReference type="GO" id="GO:0005737">
    <property type="term" value="C:cytoplasm"/>
    <property type="evidence" value="ECO:0007669"/>
    <property type="project" value="UniProtKB-SubCell"/>
</dbReference>
<dbReference type="SUPFAM" id="SSF53244">
    <property type="entry name" value="MurD-like peptide ligases, peptide-binding domain"/>
    <property type="match status" value="1"/>
</dbReference>
<dbReference type="EC" id="6.3.2.10" evidence="10 11"/>
<feature type="domain" description="Mur ligase C-terminal" evidence="13">
    <location>
        <begin position="338"/>
        <end position="451"/>
    </location>
</feature>
<comment type="catalytic activity">
    <reaction evidence="10 11">
        <text>D-alanyl-D-alanine + UDP-N-acetyl-alpha-D-muramoyl-L-alanyl-gamma-D-glutamyl-meso-2,6-diaminopimelate + ATP = UDP-N-acetyl-alpha-D-muramoyl-L-alanyl-gamma-D-glutamyl-meso-2,6-diaminopimeloyl-D-alanyl-D-alanine + ADP + phosphate + H(+)</text>
        <dbReference type="Rhea" id="RHEA:28374"/>
        <dbReference type="ChEBI" id="CHEBI:15378"/>
        <dbReference type="ChEBI" id="CHEBI:30616"/>
        <dbReference type="ChEBI" id="CHEBI:43474"/>
        <dbReference type="ChEBI" id="CHEBI:57822"/>
        <dbReference type="ChEBI" id="CHEBI:61386"/>
        <dbReference type="ChEBI" id="CHEBI:83905"/>
        <dbReference type="ChEBI" id="CHEBI:456216"/>
        <dbReference type="EC" id="6.3.2.10"/>
    </reaction>
</comment>
<dbReference type="InterPro" id="IPR005863">
    <property type="entry name" value="UDP-N-AcMur_synth"/>
</dbReference>
<dbReference type="NCBIfam" id="TIGR01143">
    <property type="entry name" value="murF"/>
    <property type="match status" value="1"/>
</dbReference>
<evidence type="ECO:0000256" key="9">
    <source>
        <dbReference type="ARBA" id="ARBA00023316"/>
    </source>
</evidence>
<dbReference type="InterPro" id="IPR035911">
    <property type="entry name" value="MurE/MurF_N"/>
</dbReference>
<dbReference type="GO" id="GO:0008360">
    <property type="term" value="P:regulation of cell shape"/>
    <property type="evidence" value="ECO:0007669"/>
    <property type="project" value="UniProtKB-KW"/>
</dbReference>
<evidence type="ECO:0000259" key="12">
    <source>
        <dbReference type="Pfam" id="PF01225"/>
    </source>
</evidence>
<gene>
    <name evidence="10 16" type="primary">murF</name>
    <name evidence="15" type="ORF">EDC36_10934</name>
    <name evidence="16" type="ORF">Tigna_01342</name>
</gene>
<evidence type="ECO:0000256" key="8">
    <source>
        <dbReference type="ARBA" id="ARBA00023306"/>
    </source>
</evidence>
<keyword evidence="2 10" id="KW-0436">Ligase</keyword>
<dbReference type="AlphaFoldDB" id="A0A4R3LBZ5"/>
<evidence type="ECO:0000313" key="15">
    <source>
        <dbReference type="EMBL" id="TCS97433.1"/>
    </source>
</evidence>
<keyword evidence="1 10" id="KW-0963">Cytoplasm</keyword>
<reference evidence="16 18" key="2">
    <citation type="submission" date="2019-07" db="EMBL/GenBank/DDBJ databases">
        <title>Tepidimonas ignava SPS-1037 draft genome.</title>
        <authorList>
            <person name="Da Costa M.S."/>
            <person name="Froufe H.J.C."/>
            <person name="Egas C."/>
            <person name="Albuquerque L."/>
        </authorList>
    </citation>
    <scope>NUCLEOTIDE SEQUENCE [LARGE SCALE GENOMIC DNA]</scope>
    <source>
        <strain evidence="16 18">SPS-1037</strain>
    </source>
</reference>
<dbReference type="Gene3D" id="3.40.1390.10">
    <property type="entry name" value="MurE/MurF, N-terminal domain"/>
    <property type="match status" value="1"/>
</dbReference>
<dbReference type="Proteomes" id="UP000315577">
    <property type="component" value="Unassembled WGS sequence"/>
</dbReference>
<comment type="caution">
    <text evidence="15">The sequence shown here is derived from an EMBL/GenBank/DDBJ whole genome shotgun (WGS) entry which is preliminary data.</text>
</comment>
<keyword evidence="7 10" id="KW-0573">Peptidoglycan synthesis</keyword>
<keyword evidence="5 10" id="KW-0067">ATP-binding</keyword>
<dbReference type="SUPFAM" id="SSF63418">
    <property type="entry name" value="MurE/MurF N-terminal domain"/>
    <property type="match status" value="1"/>
</dbReference>
<evidence type="ECO:0000313" key="18">
    <source>
        <dbReference type="Proteomes" id="UP000315577"/>
    </source>
</evidence>
<evidence type="ECO:0000313" key="16">
    <source>
        <dbReference type="EMBL" id="TSE22174.1"/>
    </source>
</evidence>
<dbReference type="InterPro" id="IPR000713">
    <property type="entry name" value="Mur_ligase_N"/>
</dbReference>
<dbReference type="EMBL" id="VJNC01000007">
    <property type="protein sequence ID" value="TSE22174.1"/>
    <property type="molecule type" value="Genomic_DNA"/>
</dbReference>
<feature type="domain" description="Mur ligase central" evidence="14">
    <location>
        <begin position="117"/>
        <end position="304"/>
    </location>
</feature>
<evidence type="ECO:0000259" key="13">
    <source>
        <dbReference type="Pfam" id="PF02875"/>
    </source>
</evidence>
<name>A0A4R3LBZ5_9BURK</name>
<evidence type="ECO:0000256" key="3">
    <source>
        <dbReference type="ARBA" id="ARBA00022618"/>
    </source>
</evidence>
<dbReference type="GO" id="GO:0009252">
    <property type="term" value="P:peptidoglycan biosynthetic process"/>
    <property type="evidence" value="ECO:0007669"/>
    <property type="project" value="UniProtKB-UniRule"/>
</dbReference>
<comment type="pathway">
    <text evidence="10 11">Cell wall biogenesis; peptidoglycan biosynthesis.</text>
</comment>
<evidence type="ECO:0000256" key="5">
    <source>
        <dbReference type="ARBA" id="ARBA00022840"/>
    </source>
</evidence>
<dbReference type="InterPro" id="IPR013221">
    <property type="entry name" value="Mur_ligase_cen"/>
</dbReference>
<evidence type="ECO:0000256" key="1">
    <source>
        <dbReference type="ARBA" id="ARBA00022490"/>
    </source>
</evidence>
<proteinExistence type="inferred from homology"/>
<dbReference type="Gene3D" id="3.40.1190.10">
    <property type="entry name" value="Mur-like, catalytic domain"/>
    <property type="match status" value="1"/>
</dbReference>
<feature type="domain" description="Mur ligase N-terminal catalytic" evidence="12">
    <location>
        <begin position="38"/>
        <end position="105"/>
    </location>
</feature>
<evidence type="ECO:0000256" key="4">
    <source>
        <dbReference type="ARBA" id="ARBA00022741"/>
    </source>
</evidence>
<dbReference type="Proteomes" id="UP000295536">
    <property type="component" value="Unassembled WGS sequence"/>
</dbReference>
<dbReference type="InterPro" id="IPR036615">
    <property type="entry name" value="Mur_ligase_C_dom_sf"/>
</dbReference>
<dbReference type="RefSeq" id="WP_132962744.1">
    <property type="nucleotide sequence ID" value="NZ_DAIPFN010000004.1"/>
</dbReference>
<accession>A0A4R3LBZ5</accession>
<keyword evidence="4 10" id="KW-0547">Nucleotide-binding</keyword>
<comment type="similarity">
    <text evidence="10">Belongs to the MurCDEF family. MurF subfamily.</text>
</comment>
<dbReference type="InterPro" id="IPR004101">
    <property type="entry name" value="Mur_ligase_C"/>
</dbReference>
<dbReference type="PANTHER" id="PTHR43024:SF1">
    <property type="entry name" value="UDP-N-ACETYLMURAMOYL-TRIPEPTIDE--D-ALANYL-D-ALANINE LIGASE"/>
    <property type="match status" value="1"/>
</dbReference>
<keyword evidence="18" id="KW-1185">Reference proteome</keyword>
<evidence type="ECO:0000256" key="11">
    <source>
        <dbReference type="RuleBase" id="RU004136"/>
    </source>
</evidence>
<keyword evidence="6 10" id="KW-0133">Cell shape</keyword>
<sequence>MSSTIADTPMVGLGALLAALPGARAVGDVAALAPQRVHSDTRTLRAGDLFVALRGQRFDAHDFLPHAAAAGAVGALAERGLAAAGLCGVEVPDSRAALGALAAAWRAQVYAGPLIAVTGSNGKTTVTQMTAAILRAAAGEAALATAGNLNNDIGVPLTLLRLRPAHRLAVVELGMNHPGEIAQLAAWARPTVALVNNAQREHQEFMASVEAVARENGSVLAALGPDGVAVLPHDDAYTPLWRTLAGARRVLTFGAPGADVHAEARWDGDAWALRLHTPLGTVSTRLAIAGRHHVRNAQAAAACALAAGVGLDQVGAGLAAFQPVAGRCRTHAWTLAGQRWTVVDDSYNANPDSVRAAIDMLAELPAPRWLVLGDMGEVGAQALAFHDEVLRHARALGIERVWTCGTWMGQAAAALTDASGGLRHFDSVEALLAALPDALQHGGSVLVKGSRFMRMERVVQALQALATDTVQGGRDAA</sequence>
<dbReference type="GO" id="GO:0071555">
    <property type="term" value="P:cell wall organization"/>
    <property type="evidence" value="ECO:0007669"/>
    <property type="project" value="UniProtKB-KW"/>
</dbReference>